<dbReference type="Proteomes" id="UP000649617">
    <property type="component" value="Unassembled WGS sequence"/>
</dbReference>
<feature type="non-terminal residue" evidence="1">
    <location>
        <position position="64"/>
    </location>
</feature>
<accession>A0A812Y0H6</accession>
<dbReference type="EMBL" id="CAJNIZ010046679">
    <property type="protein sequence ID" value="CAE7753946.1"/>
    <property type="molecule type" value="Genomic_DNA"/>
</dbReference>
<organism evidence="1 2">
    <name type="scientific">Symbiodinium pilosum</name>
    <name type="common">Dinoflagellate</name>
    <dbReference type="NCBI Taxonomy" id="2952"/>
    <lineage>
        <taxon>Eukaryota</taxon>
        <taxon>Sar</taxon>
        <taxon>Alveolata</taxon>
        <taxon>Dinophyceae</taxon>
        <taxon>Suessiales</taxon>
        <taxon>Symbiodiniaceae</taxon>
        <taxon>Symbiodinium</taxon>
    </lineage>
</organism>
<name>A0A812Y0H6_SYMPI</name>
<evidence type="ECO:0000313" key="2">
    <source>
        <dbReference type="Proteomes" id="UP000649617"/>
    </source>
</evidence>
<sequence length="64" mass="6908">VRVRDFMSSGERDTFCTEVLVQMSDMEACSLDGGGEVTIAGRGLRDFAKAADVIAKDLDHMGLL</sequence>
<dbReference type="OrthoDB" id="10560666at2759"/>
<comment type="caution">
    <text evidence="1">The sequence shown here is derived from an EMBL/GenBank/DDBJ whole genome shotgun (WGS) entry which is preliminary data.</text>
</comment>
<keyword evidence="2" id="KW-1185">Reference proteome</keyword>
<reference evidence="1" key="1">
    <citation type="submission" date="2021-02" db="EMBL/GenBank/DDBJ databases">
        <authorList>
            <person name="Dougan E. K."/>
            <person name="Rhodes N."/>
            <person name="Thang M."/>
            <person name="Chan C."/>
        </authorList>
    </citation>
    <scope>NUCLEOTIDE SEQUENCE</scope>
</reference>
<evidence type="ECO:0000313" key="1">
    <source>
        <dbReference type="EMBL" id="CAE7753946.1"/>
    </source>
</evidence>
<proteinExistence type="predicted"/>
<feature type="non-terminal residue" evidence="1">
    <location>
        <position position="1"/>
    </location>
</feature>
<gene>
    <name evidence="1" type="ORF">SPIL2461_LOCUS21868</name>
</gene>
<dbReference type="AlphaFoldDB" id="A0A812Y0H6"/>
<protein>
    <submittedName>
        <fullName evidence="1">Uncharacterized protein</fullName>
    </submittedName>
</protein>